<protein>
    <submittedName>
        <fullName evidence="1">Uncharacterized protein</fullName>
    </submittedName>
</protein>
<gene>
    <name evidence="1" type="ORF">CPEL01642_LOCUS7923</name>
</gene>
<dbReference type="EMBL" id="HBEY01016359">
    <property type="protein sequence ID" value="CAD8604588.1"/>
    <property type="molecule type" value="Transcribed_RNA"/>
</dbReference>
<dbReference type="AlphaFoldDB" id="A0A7S0L908"/>
<evidence type="ECO:0000313" key="1">
    <source>
        <dbReference type="EMBL" id="CAD8604588.1"/>
    </source>
</evidence>
<organism evidence="1">
    <name type="scientific">Coccolithus braarudii</name>
    <dbReference type="NCBI Taxonomy" id="221442"/>
    <lineage>
        <taxon>Eukaryota</taxon>
        <taxon>Haptista</taxon>
        <taxon>Haptophyta</taxon>
        <taxon>Prymnesiophyceae</taxon>
        <taxon>Coccolithales</taxon>
        <taxon>Coccolithaceae</taxon>
        <taxon>Coccolithus</taxon>
    </lineage>
</organism>
<sequence length="577" mass="61835">MGGAHAMSRSGSWERGYCRKDVSNLLHSETQAPSRGACVLLCARDPACQFASYSGVDNDCMGASTCPLASVNHPAERHYTAQLPGSGICEHAEGEAEAALGELAKARGTPEAVSSWMSRASARICNSVTPAAVARIARDRPEDTCMHGNHGLWTLAAAESTWALAVRGCLRRCARCSRCRFLTVAPAHSLCMWHHTCNNAADDAAGDTANETMACGFRSGQVMAGHKLHPPPKSLALIFFGKFGGSTGRSSLMAATDNASVELIVRTHTYWMTNLLAANPGVLCDVFAHSWSPEVADAFSAVWGPLLVRSLHESTMLADSTTSQLAIQCLQSATNCERTASQLLSIQKAVSLRSEHELVTAMRYDLTIVARNDLCVLSPYALPPGLWDAGTHDLWVPINCVSPSTCSVANGRALPRGCVASGRGCFSQAGGHNYAPYRKAGVARDFSDWVFAGGSESTRRMADAALRFHELVDVQVRQSGDHYVSTHFMWPYHAATSGLRLRWGLQLNLRLARSTEATGGGARHASPPCFDNETRVEITGRYTGSLLPGMEEACPYEHVLVCTGPAAAERVCSASAY</sequence>
<accession>A0A7S0L908</accession>
<name>A0A7S0L908_9EUKA</name>
<reference evidence="1" key="1">
    <citation type="submission" date="2021-01" db="EMBL/GenBank/DDBJ databases">
        <authorList>
            <person name="Corre E."/>
            <person name="Pelletier E."/>
            <person name="Niang G."/>
            <person name="Scheremetjew M."/>
            <person name="Finn R."/>
            <person name="Kale V."/>
            <person name="Holt S."/>
            <person name="Cochrane G."/>
            <person name="Meng A."/>
            <person name="Brown T."/>
            <person name="Cohen L."/>
        </authorList>
    </citation>
    <scope>NUCLEOTIDE SEQUENCE</scope>
    <source>
        <strain evidence="1">PLY182g</strain>
    </source>
</reference>
<proteinExistence type="predicted"/>